<evidence type="ECO:0000256" key="6">
    <source>
        <dbReference type="PROSITE-ProRule" id="PRU00169"/>
    </source>
</evidence>
<dbReference type="Gene3D" id="3.30.565.10">
    <property type="entry name" value="Histidine kinase-like ATPase, C-terminal domain"/>
    <property type="match status" value="1"/>
</dbReference>
<dbReference type="Gene3D" id="3.30.450.40">
    <property type="match status" value="1"/>
</dbReference>
<dbReference type="SMART" id="SM00065">
    <property type="entry name" value="GAF"/>
    <property type="match status" value="1"/>
</dbReference>
<dbReference type="InterPro" id="IPR011006">
    <property type="entry name" value="CheY-like_superfamily"/>
</dbReference>
<dbReference type="EMBL" id="QFPP01000025">
    <property type="protein sequence ID" value="PZQ77288.1"/>
    <property type="molecule type" value="Genomic_DNA"/>
</dbReference>
<dbReference type="InterPro" id="IPR004358">
    <property type="entry name" value="Sig_transdc_His_kin-like_C"/>
</dbReference>
<evidence type="ECO:0000313" key="10">
    <source>
        <dbReference type="Proteomes" id="UP000249135"/>
    </source>
</evidence>
<dbReference type="AlphaFoldDB" id="A0A2W5QJ80"/>
<dbReference type="SUPFAM" id="SSF55874">
    <property type="entry name" value="ATPase domain of HSP90 chaperone/DNA topoisomerase II/histidine kinase"/>
    <property type="match status" value="1"/>
</dbReference>
<dbReference type="Pfam" id="PF00512">
    <property type="entry name" value="HisKA"/>
    <property type="match status" value="1"/>
</dbReference>
<dbReference type="InterPro" id="IPR003661">
    <property type="entry name" value="HisK_dim/P_dom"/>
</dbReference>
<dbReference type="PRINTS" id="PR00344">
    <property type="entry name" value="BCTRLSENSOR"/>
</dbReference>
<dbReference type="Gene3D" id="1.10.287.130">
    <property type="match status" value="1"/>
</dbReference>
<keyword evidence="3 6" id="KW-0597">Phosphoprotein</keyword>
<dbReference type="InterPro" id="IPR003018">
    <property type="entry name" value="GAF"/>
</dbReference>
<dbReference type="PROSITE" id="PS50110">
    <property type="entry name" value="RESPONSE_REGULATORY"/>
    <property type="match status" value="1"/>
</dbReference>
<dbReference type="Pfam" id="PF02518">
    <property type="entry name" value="HATPase_c"/>
    <property type="match status" value="1"/>
</dbReference>
<evidence type="ECO:0000259" key="8">
    <source>
        <dbReference type="PROSITE" id="PS50110"/>
    </source>
</evidence>
<dbReference type="Gene3D" id="3.40.50.2300">
    <property type="match status" value="1"/>
</dbReference>
<dbReference type="InterPro" id="IPR003594">
    <property type="entry name" value="HATPase_dom"/>
</dbReference>
<evidence type="ECO:0000256" key="5">
    <source>
        <dbReference type="ARBA" id="ARBA00022777"/>
    </source>
</evidence>
<dbReference type="SUPFAM" id="SSF52172">
    <property type="entry name" value="CheY-like"/>
    <property type="match status" value="1"/>
</dbReference>
<dbReference type="SUPFAM" id="SSF55781">
    <property type="entry name" value="GAF domain-like"/>
    <property type="match status" value="1"/>
</dbReference>
<dbReference type="Proteomes" id="UP000249135">
    <property type="component" value="Unassembled WGS sequence"/>
</dbReference>
<evidence type="ECO:0000313" key="9">
    <source>
        <dbReference type="EMBL" id="PZQ77288.1"/>
    </source>
</evidence>
<keyword evidence="4" id="KW-0808">Transferase</keyword>
<dbReference type="GO" id="GO:0000155">
    <property type="term" value="F:phosphorelay sensor kinase activity"/>
    <property type="evidence" value="ECO:0007669"/>
    <property type="project" value="InterPro"/>
</dbReference>
<feature type="domain" description="Response regulatory" evidence="8">
    <location>
        <begin position="453"/>
        <end position="566"/>
    </location>
</feature>
<proteinExistence type="predicted"/>
<evidence type="ECO:0000256" key="2">
    <source>
        <dbReference type="ARBA" id="ARBA00012438"/>
    </source>
</evidence>
<dbReference type="SMART" id="SM00448">
    <property type="entry name" value="REC"/>
    <property type="match status" value="1"/>
</dbReference>
<dbReference type="SMART" id="SM00387">
    <property type="entry name" value="HATPase_c"/>
    <property type="match status" value="1"/>
</dbReference>
<protein>
    <recommendedName>
        <fullName evidence="2">histidine kinase</fullName>
        <ecNumber evidence="2">2.7.13.3</ecNumber>
    </recommendedName>
</protein>
<evidence type="ECO:0000256" key="4">
    <source>
        <dbReference type="ARBA" id="ARBA00022679"/>
    </source>
</evidence>
<evidence type="ECO:0000256" key="1">
    <source>
        <dbReference type="ARBA" id="ARBA00000085"/>
    </source>
</evidence>
<evidence type="ECO:0000256" key="3">
    <source>
        <dbReference type="ARBA" id="ARBA00022553"/>
    </source>
</evidence>
<feature type="modified residue" description="4-aspartylphosphate" evidence="6">
    <location>
        <position position="502"/>
    </location>
</feature>
<dbReference type="InterPro" id="IPR029016">
    <property type="entry name" value="GAF-like_dom_sf"/>
</dbReference>
<accession>A0A2W5QJ80</accession>
<dbReference type="CDD" id="cd00082">
    <property type="entry name" value="HisKA"/>
    <property type="match status" value="1"/>
</dbReference>
<feature type="domain" description="Histidine kinase" evidence="7">
    <location>
        <begin position="211"/>
        <end position="429"/>
    </location>
</feature>
<dbReference type="InterPro" id="IPR005467">
    <property type="entry name" value="His_kinase_dom"/>
</dbReference>
<dbReference type="SUPFAM" id="SSF47384">
    <property type="entry name" value="Homodimeric domain of signal transducing histidine kinase"/>
    <property type="match status" value="1"/>
</dbReference>
<dbReference type="Pfam" id="PF00072">
    <property type="entry name" value="Response_reg"/>
    <property type="match status" value="1"/>
</dbReference>
<dbReference type="PANTHER" id="PTHR43102:SF2">
    <property type="entry name" value="GAF DOMAIN-CONTAINING PROTEIN"/>
    <property type="match status" value="1"/>
</dbReference>
<reference evidence="9 10" key="1">
    <citation type="submission" date="2017-08" db="EMBL/GenBank/DDBJ databases">
        <title>Infants hospitalized years apart are colonized by the same room-sourced microbial strains.</title>
        <authorList>
            <person name="Brooks B."/>
            <person name="Olm M.R."/>
            <person name="Firek B.A."/>
            <person name="Baker R."/>
            <person name="Thomas B.C."/>
            <person name="Morowitz M.J."/>
            <person name="Banfield J.F."/>
        </authorList>
    </citation>
    <scope>NUCLEOTIDE SEQUENCE [LARGE SCALE GENOMIC DNA]</scope>
    <source>
        <strain evidence="9">S2_005_003_R2_41</strain>
    </source>
</reference>
<dbReference type="InterPro" id="IPR036097">
    <property type="entry name" value="HisK_dim/P_sf"/>
</dbReference>
<name>A0A2W5QJ80_VARPD</name>
<dbReference type="SMART" id="SM00388">
    <property type="entry name" value="HisKA"/>
    <property type="match status" value="1"/>
</dbReference>
<sequence>MSEHGTPPLPPHEDRRLAALDALQVLDTGAETAFDDVVLLASQICGTPIALVSLVDADRQWFKARVGLDAPETPRSDAFCAHAISAPGTVMQVRDAVLDPRFVGNPLVQGEPRIRFYAGAPIVTPAGDALGTVCVIDREPRELSAGQLAALQALARQTAALLQLRAANRSKDRQTAALRQEVTDALTGTGDDNALLRKRQRLAAVGQLTSGIAHDFNNLLQALSGNLQLIERKADQPDVVRRRAEDGLAAVRSAADLTRQLLNFSRDQVPEYRPMAAAERVGQMRELLRRAVGPEMQLQFRLQDTEVLTLADPTQLEAAILNLAINARDAQHGVGALRIGSRREAVRGDAELADGTYLVLTLEDDGPGMAPEVAARAFEPFFTTKGEAQGTGLGLAQVRGFALRAGGTARIASAPGQGTTVTLWLREVHGAAMPPAPSLGEAAPCPPPARGAHVLLVDDDSHVRESVGALLAEAGYRVTAVSAGAQALAAVAASAPDVVLADFGMVGMNGAALASELHRLHPGLPVLILTGYADVGRLLPLLWPGAVVLRKPLQLDALRSAIDTALAGGCAPDA</sequence>
<evidence type="ECO:0000259" key="7">
    <source>
        <dbReference type="PROSITE" id="PS50109"/>
    </source>
</evidence>
<organism evidence="9 10">
    <name type="scientific">Variovorax paradoxus</name>
    <dbReference type="NCBI Taxonomy" id="34073"/>
    <lineage>
        <taxon>Bacteria</taxon>
        <taxon>Pseudomonadati</taxon>
        <taxon>Pseudomonadota</taxon>
        <taxon>Betaproteobacteria</taxon>
        <taxon>Burkholderiales</taxon>
        <taxon>Comamonadaceae</taxon>
        <taxon>Variovorax</taxon>
    </lineage>
</organism>
<comment type="catalytic activity">
    <reaction evidence="1">
        <text>ATP + protein L-histidine = ADP + protein N-phospho-L-histidine.</text>
        <dbReference type="EC" id="2.7.13.3"/>
    </reaction>
</comment>
<dbReference type="EC" id="2.7.13.3" evidence="2"/>
<dbReference type="Pfam" id="PF01590">
    <property type="entry name" value="GAF"/>
    <property type="match status" value="1"/>
</dbReference>
<dbReference type="InterPro" id="IPR001789">
    <property type="entry name" value="Sig_transdc_resp-reg_receiver"/>
</dbReference>
<dbReference type="CDD" id="cd00156">
    <property type="entry name" value="REC"/>
    <property type="match status" value="1"/>
</dbReference>
<dbReference type="PANTHER" id="PTHR43102">
    <property type="entry name" value="SLR1143 PROTEIN"/>
    <property type="match status" value="1"/>
</dbReference>
<dbReference type="PROSITE" id="PS50109">
    <property type="entry name" value="HIS_KIN"/>
    <property type="match status" value="1"/>
</dbReference>
<comment type="caution">
    <text evidence="9">The sequence shown here is derived from an EMBL/GenBank/DDBJ whole genome shotgun (WGS) entry which is preliminary data.</text>
</comment>
<dbReference type="InterPro" id="IPR036890">
    <property type="entry name" value="HATPase_C_sf"/>
</dbReference>
<keyword evidence="5 9" id="KW-0418">Kinase</keyword>
<gene>
    <name evidence="9" type="ORF">DI563_04355</name>
</gene>